<dbReference type="FunCoup" id="A0A1Y1LRJ7">
    <property type="interactions" value="578"/>
</dbReference>
<dbReference type="PANTHER" id="PTHR43161:SF9">
    <property type="entry name" value="SORBITOL DEHYDROGENASE"/>
    <property type="match status" value="1"/>
</dbReference>
<dbReference type="GO" id="GO:0003939">
    <property type="term" value="F:L-iditol 2-dehydrogenase (NAD+) activity"/>
    <property type="evidence" value="ECO:0007669"/>
    <property type="project" value="TreeGrafter"/>
</dbReference>
<protein>
    <recommendedName>
        <fullName evidence="7">Sorbitol dehydrogenase</fullName>
    </recommendedName>
    <alternativeName>
        <fullName evidence="8">Polyol dehydrogenase</fullName>
    </alternativeName>
</protein>
<evidence type="ECO:0000256" key="2">
    <source>
        <dbReference type="ARBA" id="ARBA00008072"/>
    </source>
</evidence>
<dbReference type="PROSITE" id="PS00059">
    <property type="entry name" value="ADH_ZINC"/>
    <property type="match status" value="1"/>
</dbReference>
<dbReference type="Gene3D" id="3.90.180.10">
    <property type="entry name" value="Medium-chain alcohol dehydrogenases, catalytic domain"/>
    <property type="match status" value="1"/>
</dbReference>
<dbReference type="InterPro" id="IPR002328">
    <property type="entry name" value="ADH_Zn_CS"/>
</dbReference>
<name>A0A1Y1LRJ7_PHOPY</name>
<dbReference type="AlphaFoldDB" id="A0A1Y1LRJ7"/>
<dbReference type="InterPro" id="IPR045306">
    <property type="entry name" value="SDH-like"/>
</dbReference>
<dbReference type="PANTHER" id="PTHR43161">
    <property type="entry name" value="SORBITOL DEHYDROGENASE"/>
    <property type="match status" value="1"/>
</dbReference>
<keyword evidence="15" id="KW-1185">Reference proteome</keyword>
<evidence type="ECO:0000313" key="13">
    <source>
        <dbReference type="EMBL" id="KAB0791865.1"/>
    </source>
</evidence>
<dbReference type="Pfam" id="PF08240">
    <property type="entry name" value="ADH_N"/>
    <property type="match status" value="1"/>
</dbReference>
<dbReference type="InterPro" id="IPR013149">
    <property type="entry name" value="ADH-like_C"/>
</dbReference>
<evidence type="ECO:0000256" key="5">
    <source>
        <dbReference type="ARBA" id="ARBA00023002"/>
    </source>
</evidence>
<dbReference type="InterPro" id="IPR011032">
    <property type="entry name" value="GroES-like_sf"/>
</dbReference>
<reference evidence="12" key="3">
    <citation type="submission" date="2019-08" db="EMBL/GenBank/DDBJ databases">
        <authorList>
            <consortium name="Photinus pyralis genome working group"/>
            <person name="Fallon T.R."/>
            <person name="Sander Lower S.E."/>
            <person name="Weng J.-K."/>
        </authorList>
    </citation>
    <scope>NUCLEOTIDE SEQUENCE</scope>
    <source>
        <strain evidence="12">1611_PpyrPB1</strain>
        <tissue evidence="12">Whole body</tissue>
    </source>
</reference>
<evidence type="ECO:0000259" key="10">
    <source>
        <dbReference type="SMART" id="SM00829"/>
    </source>
</evidence>
<dbReference type="SUPFAM" id="SSF50129">
    <property type="entry name" value="GroES-like"/>
    <property type="match status" value="1"/>
</dbReference>
<keyword evidence="5" id="KW-0560">Oxidoreductase</keyword>
<dbReference type="EMBL" id="GEZM01048923">
    <property type="protein sequence ID" value="JAV76282.1"/>
    <property type="molecule type" value="Transcribed_RNA"/>
</dbReference>
<evidence type="ECO:0000256" key="8">
    <source>
        <dbReference type="ARBA" id="ARBA00032485"/>
    </source>
</evidence>
<dbReference type="EMBL" id="VVIM01000011">
    <property type="protein sequence ID" value="KAB0791927.1"/>
    <property type="molecule type" value="Genomic_DNA"/>
</dbReference>
<keyword evidence="3 9" id="KW-0479">Metal-binding</keyword>
<reference evidence="11" key="1">
    <citation type="journal article" date="2016" name="Sci. Rep.">
        <title>Molecular characterization of firefly nuptial gifts: a multi-omics approach sheds light on postcopulatory sexual selection.</title>
        <authorList>
            <person name="Al-Wathiqui N."/>
            <person name="Fallon T.R."/>
            <person name="South A."/>
            <person name="Weng J.K."/>
            <person name="Lewis S.M."/>
        </authorList>
    </citation>
    <scope>NUCLEOTIDE SEQUENCE</scope>
</reference>
<evidence type="ECO:0000256" key="6">
    <source>
        <dbReference type="ARBA" id="ARBA00023027"/>
    </source>
</evidence>
<dbReference type="Gene3D" id="3.40.50.720">
    <property type="entry name" value="NAD(P)-binding Rossmann-like Domain"/>
    <property type="match status" value="1"/>
</dbReference>
<organism evidence="11">
    <name type="scientific">Photinus pyralis</name>
    <name type="common">Common eastern firefly</name>
    <name type="synonym">Lampyris pyralis</name>
    <dbReference type="NCBI Taxonomy" id="7054"/>
    <lineage>
        <taxon>Eukaryota</taxon>
        <taxon>Metazoa</taxon>
        <taxon>Ecdysozoa</taxon>
        <taxon>Arthropoda</taxon>
        <taxon>Hexapoda</taxon>
        <taxon>Insecta</taxon>
        <taxon>Pterygota</taxon>
        <taxon>Neoptera</taxon>
        <taxon>Endopterygota</taxon>
        <taxon>Coleoptera</taxon>
        <taxon>Polyphaga</taxon>
        <taxon>Elateriformia</taxon>
        <taxon>Elateroidea</taxon>
        <taxon>Lampyridae</taxon>
        <taxon>Lampyrinae</taxon>
        <taxon>Photinus</taxon>
    </lineage>
</organism>
<evidence type="ECO:0000256" key="4">
    <source>
        <dbReference type="ARBA" id="ARBA00022833"/>
    </source>
</evidence>
<dbReference type="SMART" id="SM00829">
    <property type="entry name" value="PKS_ER"/>
    <property type="match status" value="1"/>
</dbReference>
<dbReference type="Proteomes" id="UP000327044">
    <property type="component" value="Unassembled WGS sequence"/>
</dbReference>
<evidence type="ECO:0000313" key="15">
    <source>
        <dbReference type="Proteomes" id="UP000327044"/>
    </source>
</evidence>
<keyword evidence="4 9" id="KW-0862">Zinc</keyword>
<dbReference type="InterPro" id="IPR036291">
    <property type="entry name" value="NAD(P)-bd_dom_sf"/>
</dbReference>
<dbReference type="Pfam" id="PF00107">
    <property type="entry name" value="ADH_zinc_N"/>
    <property type="match status" value="1"/>
</dbReference>
<dbReference type="FunFam" id="3.40.50.720:FF:000068">
    <property type="entry name" value="Sorbitol dehydrogenase"/>
    <property type="match status" value="1"/>
</dbReference>
<evidence type="ECO:0000313" key="12">
    <source>
        <dbReference type="EMBL" id="KAB0791061.1"/>
    </source>
</evidence>
<evidence type="ECO:0000256" key="9">
    <source>
        <dbReference type="RuleBase" id="RU361277"/>
    </source>
</evidence>
<dbReference type="InterPro" id="IPR020843">
    <property type="entry name" value="ER"/>
</dbReference>
<dbReference type="CDD" id="cd05285">
    <property type="entry name" value="sorbitol_DH"/>
    <property type="match status" value="1"/>
</dbReference>
<dbReference type="EMBL" id="VVIM01000011">
    <property type="protein sequence ID" value="KAB0791061.1"/>
    <property type="molecule type" value="Genomic_DNA"/>
</dbReference>
<evidence type="ECO:0000313" key="11">
    <source>
        <dbReference type="EMBL" id="JAV76279.1"/>
    </source>
</evidence>
<reference evidence="12 15" key="2">
    <citation type="journal article" date="2018" name="Elife">
        <title>Firefly genomes illuminate parallel origins of bioluminescence in beetles.</title>
        <authorList>
            <person name="Fallon T.R."/>
            <person name="Lower S.E."/>
            <person name="Chang C.H."/>
            <person name="Bessho-Uehara M."/>
            <person name="Martin G.J."/>
            <person name="Bewick A.J."/>
            <person name="Behringer M."/>
            <person name="Debat H.J."/>
            <person name="Wong I."/>
            <person name="Day J.C."/>
            <person name="Suvorov A."/>
            <person name="Silva C.J."/>
            <person name="Stanger-Hall K.F."/>
            <person name="Hall D.W."/>
            <person name="Schmitz R.J."/>
            <person name="Nelson D.R."/>
            <person name="Lewis S.M."/>
            <person name="Shigenobu S."/>
            <person name="Bybee S.M."/>
            <person name="Larracuente A.M."/>
            <person name="Oba Y."/>
            <person name="Weng J.K."/>
        </authorList>
    </citation>
    <scope>NUCLEOTIDE SEQUENCE [LARGE SCALE GENOMIC DNA]</scope>
    <source>
        <strain evidence="12">1611_PpyrPB1</strain>
        <tissue evidence="12">Whole body</tissue>
    </source>
</reference>
<comment type="similarity">
    <text evidence="2 9">Belongs to the zinc-containing alcohol dehydrogenase family.</text>
</comment>
<evidence type="ECO:0000313" key="14">
    <source>
        <dbReference type="EMBL" id="KAB0791927.1"/>
    </source>
</evidence>
<dbReference type="InterPro" id="IPR013154">
    <property type="entry name" value="ADH-like_N"/>
</dbReference>
<dbReference type="GO" id="GO:0008270">
    <property type="term" value="F:zinc ion binding"/>
    <property type="evidence" value="ECO:0007669"/>
    <property type="project" value="InterPro"/>
</dbReference>
<keyword evidence="6" id="KW-0520">NAD</keyword>
<evidence type="ECO:0000256" key="1">
    <source>
        <dbReference type="ARBA" id="ARBA00001947"/>
    </source>
</evidence>
<dbReference type="EMBL" id="VVIM01000011">
    <property type="protein sequence ID" value="KAB0791865.1"/>
    <property type="molecule type" value="Genomic_DNA"/>
</dbReference>
<dbReference type="EMBL" id="GEZM01048924">
    <property type="protein sequence ID" value="JAV76279.1"/>
    <property type="molecule type" value="Transcribed_RNA"/>
</dbReference>
<sequence>MGADDNLTAVLYGVNDLRLEQRPIPVPTDDEVLLKMDVVGICGSDVHYLVHGRIGHFVVEKPMVIGHEAAGTVSKVGKNVTHLKPGDRVAIEPGVGCRKCDHCRGGRYNLCDEMAFCATPPYDGNLARYYTHAADFCFKLPDHVSVEEGALLEPLSVGVHACKRGDVRFGSVVLILGAGPIGLVTLLAAKAFGACHIVITDILQSRLDKAKEMGADYGVLVQSGESDEAVVQNVIAALGCRPTVSIDCAGVELTTAVAIKATVSGGMVVLVGLGGNPTMNVPISDILLREVDVRGVFRYVNDYPTALEMVASGKIDVKPLITHNYKMEDTMKAFHTSRTGEGNAIKVLIHANPQWGH</sequence>
<dbReference type="InParanoid" id="A0A1Y1LRJ7"/>
<gene>
    <name evidence="12" type="ORF">PPYR_02861</name>
    <name evidence="13" type="ORF">PPYR_03665</name>
    <name evidence="14" type="ORF">PPYR_03727</name>
</gene>
<dbReference type="GO" id="GO:0006062">
    <property type="term" value="P:sorbitol catabolic process"/>
    <property type="evidence" value="ECO:0007669"/>
    <property type="project" value="TreeGrafter"/>
</dbReference>
<feature type="domain" description="Enoyl reductase (ER)" evidence="10">
    <location>
        <begin position="13"/>
        <end position="349"/>
    </location>
</feature>
<evidence type="ECO:0000256" key="3">
    <source>
        <dbReference type="ARBA" id="ARBA00022723"/>
    </source>
</evidence>
<evidence type="ECO:0000256" key="7">
    <source>
        <dbReference type="ARBA" id="ARBA00026132"/>
    </source>
</evidence>
<dbReference type="SUPFAM" id="SSF51735">
    <property type="entry name" value="NAD(P)-binding Rossmann-fold domains"/>
    <property type="match status" value="1"/>
</dbReference>
<dbReference type="OrthoDB" id="1879366at2759"/>
<comment type="cofactor">
    <cofactor evidence="1 9">
        <name>Zn(2+)</name>
        <dbReference type="ChEBI" id="CHEBI:29105"/>
    </cofactor>
</comment>
<accession>A0A1Y1LRJ7</accession>
<proteinExistence type="inferred from homology"/>